<gene>
    <name evidence="1" type="ORF">GCM10007158_27790</name>
</gene>
<evidence type="ECO:0000313" key="1">
    <source>
        <dbReference type="EMBL" id="GGW65502.1"/>
    </source>
</evidence>
<dbReference type="Proteomes" id="UP000647585">
    <property type="component" value="Unassembled WGS sequence"/>
</dbReference>
<accession>A0ABQ2WS36</accession>
<dbReference type="RefSeq" id="WP_193461882.1">
    <property type="nucleotide sequence ID" value="NZ_BMXO01000015.1"/>
</dbReference>
<keyword evidence="2" id="KW-1185">Reference proteome</keyword>
<comment type="caution">
    <text evidence="1">The sequence shown here is derived from an EMBL/GenBank/DDBJ whole genome shotgun (WGS) entry which is preliminary data.</text>
</comment>
<evidence type="ECO:0000313" key="2">
    <source>
        <dbReference type="Proteomes" id="UP000647585"/>
    </source>
</evidence>
<reference evidence="2" key="1">
    <citation type="journal article" date="2019" name="Int. J. Syst. Evol. Microbiol.">
        <title>The Global Catalogue of Microorganisms (GCM) 10K type strain sequencing project: providing services to taxonomists for standard genome sequencing and annotation.</title>
        <authorList>
            <consortium name="The Broad Institute Genomics Platform"/>
            <consortium name="The Broad Institute Genome Sequencing Center for Infectious Disease"/>
            <person name="Wu L."/>
            <person name="Ma J."/>
        </authorList>
    </citation>
    <scope>NUCLEOTIDE SEQUENCE [LARGE SCALE GENOMIC DNA]</scope>
    <source>
        <strain evidence="2">KCTC 22157</strain>
    </source>
</reference>
<organism evidence="1 2">
    <name type="scientific">Halomonas johnsoniae</name>
    <dbReference type="NCBI Taxonomy" id="502832"/>
    <lineage>
        <taxon>Bacteria</taxon>
        <taxon>Pseudomonadati</taxon>
        <taxon>Pseudomonadota</taxon>
        <taxon>Gammaproteobacteria</taxon>
        <taxon>Oceanospirillales</taxon>
        <taxon>Halomonadaceae</taxon>
        <taxon>Halomonas</taxon>
    </lineage>
</organism>
<evidence type="ECO:0008006" key="3">
    <source>
        <dbReference type="Google" id="ProtNLM"/>
    </source>
</evidence>
<proteinExistence type="predicted"/>
<dbReference type="InterPro" id="IPR025935">
    <property type="entry name" value="AbiH"/>
</dbReference>
<name>A0ABQ2WS36_9GAMM</name>
<dbReference type="EMBL" id="BMXO01000015">
    <property type="protein sequence ID" value="GGW65502.1"/>
    <property type="molecule type" value="Genomic_DNA"/>
</dbReference>
<dbReference type="Pfam" id="PF14253">
    <property type="entry name" value="AbiH"/>
    <property type="match status" value="1"/>
</dbReference>
<protein>
    <recommendedName>
        <fullName evidence="3">Bacteriophage abortive infection AbiH</fullName>
    </recommendedName>
</protein>
<sequence>MLTPQATAYSSRYAQVEFIDRMELIKMSKLYVIGNGFDLYHNLNTRYSTFGVYLKENYTDIYGQLVEYFGLPDLDDKGECEYNYTLWADFEGSLSLLDQEVVLDAHSNSIANLGSPGFRDRDWGAFAIDIESVVNNLTLVLFKAFSEFIRDIDFPSLYHDLKLNLDKNAIYINFNYTDTLERYYGISRDNILYIHGKANELNENLILGHGVDPNNFNSEGLKQPEGLSGEESEIWIEQMADSYDHSFELGKDALFQYFLRSYKNTKEIIELNASLFDSLTHIREIIILGHSLSKIDLPYMKKISVNLTSSVIWSVSYYGNNEKERHKRTLTGLGVESDKIRQFKLYDLI</sequence>